<proteinExistence type="predicted"/>
<organism evidence="1 2">
    <name type="scientific">Chrysochromulina tobinii</name>
    <dbReference type="NCBI Taxonomy" id="1460289"/>
    <lineage>
        <taxon>Eukaryota</taxon>
        <taxon>Haptista</taxon>
        <taxon>Haptophyta</taxon>
        <taxon>Prymnesiophyceae</taxon>
        <taxon>Prymnesiales</taxon>
        <taxon>Chrysochromulinaceae</taxon>
        <taxon>Chrysochromulina</taxon>
    </lineage>
</organism>
<comment type="caution">
    <text evidence="1">The sequence shown here is derived from an EMBL/GenBank/DDBJ whole genome shotgun (WGS) entry which is preliminary data.</text>
</comment>
<gene>
    <name evidence="1" type="ORF">Ctob_008810</name>
</gene>
<keyword evidence="2" id="KW-1185">Reference proteome</keyword>
<reference evidence="2" key="1">
    <citation type="journal article" date="2015" name="PLoS Genet.">
        <title>Genome Sequence and Transcriptome Analyses of Chrysochromulina tobin: Metabolic Tools for Enhanced Algal Fitness in the Prominent Order Prymnesiales (Haptophyceae).</title>
        <authorList>
            <person name="Hovde B.T."/>
            <person name="Deodato C.R."/>
            <person name="Hunsperger H.M."/>
            <person name="Ryken S.A."/>
            <person name="Yost W."/>
            <person name="Jha R.K."/>
            <person name="Patterson J."/>
            <person name="Monnat R.J. Jr."/>
            <person name="Barlow S.B."/>
            <person name="Starkenburg S.R."/>
            <person name="Cattolico R.A."/>
        </authorList>
    </citation>
    <scope>NUCLEOTIDE SEQUENCE</scope>
    <source>
        <strain evidence="2">CCMP291</strain>
    </source>
</reference>
<dbReference type="AlphaFoldDB" id="A0A0M0JPR3"/>
<protein>
    <submittedName>
        <fullName evidence="1">Uncharacterized protein</fullName>
    </submittedName>
</protein>
<evidence type="ECO:0000313" key="1">
    <source>
        <dbReference type="EMBL" id="KOO28485.1"/>
    </source>
</evidence>
<evidence type="ECO:0000313" key="2">
    <source>
        <dbReference type="Proteomes" id="UP000037460"/>
    </source>
</evidence>
<sequence>MMSTRSSGSSTPSPFLGESTAVSCFMMRLGGSPVAPLTLPDLKTASTSSIHTTDGASALATLKTVCTMSYAFLPGYLPSVLLGVRLNRLAPVSLHTALTSIFLPVPGAPTMSTGVPHLGLGVPSLEPIVDMLRGAWFLTACEPMGSTQNSVTAPTTCAIDGSGSFVESASASLSRAAPRNSNEPIMSLRWTLSTFWQMPSKTSCR</sequence>
<dbReference type="Proteomes" id="UP000037460">
    <property type="component" value="Unassembled WGS sequence"/>
</dbReference>
<name>A0A0M0JPR3_9EUKA</name>
<dbReference type="EMBL" id="JWZX01002563">
    <property type="protein sequence ID" value="KOO28485.1"/>
    <property type="molecule type" value="Genomic_DNA"/>
</dbReference>
<accession>A0A0M0JPR3</accession>